<evidence type="ECO:0000256" key="4">
    <source>
        <dbReference type="ARBA" id="ARBA00072688"/>
    </source>
</evidence>
<dbReference type="GO" id="GO:0003735">
    <property type="term" value="F:structural constituent of ribosome"/>
    <property type="evidence" value="ECO:0007669"/>
    <property type="project" value="InterPro"/>
</dbReference>
<feature type="region of interest" description="Disordered" evidence="6">
    <location>
        <begin position="45"/>
        <end position="76"/>
    </location>
</feature>
<organism evidence="8 9">
    <name type="scientific">Heracleum sosnowskyi</name>
    <dbReference type="NCBI Taxonomy" id="360622"/>
    <lineage>
        <taxon>Eukaryota</taxon>
        <taxon>Viridiplantae</taxon>
        <taxon>Streptophyta</taxon>
        <taxon>Embryophyta</taxon>
        <taxon>Tracheophyta</taxon>
        <taxon>Spermatophyta</taxon>
        <taxon>Magnoliopsida</taxon>
        <taxon>eudicotyledons</taxon>
        <taxon>Gunneridae</taxon>
        <taxon>Pentapetalae</taxon>
        <taxon>asterids</taxon>
        <taxon>campanulids</taxon>
        <taxon>Apiales</taxon>
        <taxon>Apiaceae</taxon>
        <taxon>Apioideae</taxon>
        <taxon>apioid superclade</taxon>
        <taxon>Tordylieae</taxon>
        <taxon>Tordyliinae</taxon>
        <taxon>Heracleum</taxon>
    </lineage>
</organism>
<dbReference type="Pfam" id="PF00542">
    <property type="entry name" value="Ribosomal_L12"/>
    <property type="match status" value="1"/>
</dbReference>
<dbReference type="GO" id="GO:0005739">
    <property type="term" value="C:mitochondrion"/>
    <property type="evidence" value="ECO:0007669"/>
    <property type="project" value="TreeGrafter"/>
</dbReference>
<dbReference type="PANTHER" id="PTHR45987:SF1">
    <property type="entry name" value="50S RIBOSOMAL PROTEIN L7_L12-RELATED"/>
    <property type="match status" value="1"/>
</dbReference>
<sequence>MSLILRLRGYLPNGLFLRPNVCRNAAFNWNGLIRQYAQVARKLEEEEEEEEVEYDQRRLPTDYNPDTFDPAEHRSPPTERVWRLVDETTELTLIETAELGYILMRKLGLDQGVMGQGAGMAGMGAMGGSGADEMPEKTAFELKLESFDATSKIKVIKEVRACTDLGLKESKEVVEKIPSVFKKGVSKDEGEKIIEKMKALGAIVVME</sequence>
<reference evidence="8" key="1">
    <citation type="submission" date="2023-02" db="EMBL/GenBank/DDBJ databases">
        <title>Genome of toxic invasive species Heracleum sosnowskyi carries increased number of genes despite the absence of recent whole-genome duplications.</title>
        <authorList>
            <person name="Schelkunov M."/>
            <person name="Shtratnikova V."/>
            <person name="Makarenko M."/>
            <person name="Klepikova A."/>
            <person name="Omelchenko D."/>
            <person name="Novikova G."/>
            <person name="Obukhova E."/>
            <person name="Bogdanov V."/>
            <person name="Penin A."/>
            <person name="Logacheva M."/>
        </authorList>
    </citation>
    <scope>NUCLEOTIDE SEQUENCE</scope>
    <source>
        <strain evidence="8">Hsosn_3</strain>
        <tissue evidence="8">Leaf</tissue>
    </source>
</reference>
<dbReference type="AlphaFoldDB" id="A0AAD8IFA2"/>
<reference evidence="8" key="2">
    <citation type="submission" date="2023-05" db="EMBL/GenBank/DDBJ databases">
        <authorList>
            <person name="Schelkunov M.I."/>
        </authorList>
    </citation>
    <scope>NUCLEOTIDE SEQUENCE</scope>
    <source>
        <strain evidence="8">Hsosn_3</strain>
        <tissue evidence="8">Leaf</tissue>
    </source>
</reference>
<dbReference type="InterPro" id="IPR014719">
    <property type="entry name" value="Ribosomal_bL12_C/ClpS-like"/>
</dbReference>
<comment type="caution">
    <text evidence="8">The sequence shown here is derived from an EMBL/GenBank/DDBJ whole genome shotgun (WGS) entry which is preliminary data.</text>
</comment>
<dbReference type="CDD" id="cd00387">
    <property type="entry name" value="Ribosomal_L7_L12"/>
    <property type="match status" value="1"/>
</dbReference>
<evidence type="ECO:0000256" key="5">
    <source>
        <dbReference type="ARBA" id="ARBA00082754"/>
    </source>
</evidence>
<dbReference type="GO" id="GO:1990904">
    <property type="term" value="C:ribonucleoprotein complex"/>
    <property type="evidence" value="ECO:0007669"/>
    <property type="project" value="UniProtKB-KW"/>
</dbReference>
<keyword evidence="9" id="KW-1185">Reference proteome</keyword>
<comment type="similarity">
    <text evidence="1">Belongs to the bacterial ribosomal protein bL12 family.</text>
</comment>
<gene>
    <name evidence="8" type="ORF">POM88_022460</name>
</gene>
<dbReference type="GO" id="GO:0005840">
    <property type="term" value="C:ribosome"/>
    <property type="evidence" value="ECO:0007669"/>
    <property type="project" value="UniProtKB-KW"/>
</dbReference>
<evidence type="ECO:0000256" key="2">
    <source>
        <dbReference type="ARBA" id="ARBA00022980"/>
    </source>
</evidence>
<evidence type="ECO:0000256" key="3">
    <source>
        <dbReference type="ARBA" id="ARBA00023274"/>
    </source>
</evidence>
<dbReference type="SUPFAM" id="SSF54736">
    <property type="entry name" value="ClpS-like"/>
    <property type="match status" value="1"/>
</dbReference>
<evidence type="ECO:0000256" key="1">
    <source>
        <dbReference type="ARBA" id="ARBA00007197"/>
    </source>
</evidence>
<dbReference type="FunFam" id="3.30.1390.10:FF:000001">
    <property type="entry name" value="50S ribosomal protein L7/L12"/>
    <property type="match status" value="1"/>
</dbReference>
<evidence type="ECO:0000313" key="8">
    <source>
        <dbReference type="EMBL" id="KAK1384725.1"/>
    </source>
</evidence>
<dbReference type="PANTHER" id="PTHR45987">
    <property type="entry name" value="39S RIBOSOMAL PROTEIN L12"/>
    <property type="match status" value="1"/>
</dbReference>
<feature type="domain" description="Large ribosomal subunit protein bL12 C-terminal" evidence="7">
    <location>
        <begin position="140"/>
        <end position="205"/>
    </location>
</feature>
<dbReference type="GO" id="GO:0006412">
    <property type="term" value="P:translation"/>
    <property type="evidence" value="ECO:0007669"/>
    <property type="project" value="InterPro"/>
</dbReference>
<protein>
    <recommendedName>
        <fullName evidence="4">Large ribosomal subunit protein bL12c</fullName>
    </recommendedName>
    <alternativeName>
        <fullName evidence="5">CL12</fullName>
    </alternativeName>
</protein>
<dbReference type="Proteomes" id="UP001237642">
    <property type="component" value="Unassembled WGS sequence"/>
</dbReference>
<dbReference type="Gene3D" id="3.30.1390.10">
    <property type="match status" value="1"/>
</dbReference>
<evidence type="ECO:0000259" key="7">
    <source>
        <dbReference type="Pfam" id="PF00542"/>
    </source>
</evidence>
<evidence type="ECO:0000256" key="6">
    <source>
        <dbReference type="SAM" id="MobiDB-lite"/>
    </source>
</evidence>
<dbReference type="GO" id="GO:0003729">
    <property type="term" value="F:mRNA binding"/>
    <property type="evidence" value="ECO:0007669"/>
    <property type="project" value="TreeGrafter"/>
</dbReference>
<name>A0AAD8IFA2_9APIA</name>
<dbReference type="EMBL" id="JAUIZM010000005">
    <property type="protein sequence ID" value="KAK1384725.1"/>
    <property type="molecule type" value="Genomic_DNA"/>
</dbReference>
<dbReference type="InterPro" id="IPR000206">
    <property type="entry name" value="Ribosomal_bL12"/>
</dbReference>
<accession>A0AAD8IFA2</accession>
<keyword evidence="3" id="KW-0687">Ribonucleoprotein</keyword>
<proteinExistence type="inferred from homology"/>
<evidence type="ECO:0000313" key="9">
    <source>
        <dbReference type="Proteomes" id="UP001237642"/>
    </source>
</evidence>
<keyword evidence="2 8" id="KW-0689">Ribosomal protein</keyword>
<dbReference type="InterPro" id="IPR013823">
    <property type="entry name" value="Ribosomal_bL12_C"/>
</dbReference>